<evidence type="ECO:0000313" key="1">
    <source>
        <dbReference type="EMBL" id="NEE08345.1"/>
    </source>
</evidence>
<reference evidence="1" key="1">
    <citation type="submission" date="2020-01" db="EMBL/GenBank/DDBJ databases">
        <title>Insect and environment-associated Actinomycetes.</title>
        <authorList>
            <person name="Currrie C."/>
            <person name="Chevrette M."/>
            <person name="Carlson C."/>
            <person name="Stubbendieck R."/>
            <person name="Wendt-Pienkowski E."/>
        </authorList>
    </citation>
    <scope>NUCLEOTIDE SEQUENCE</scope>
    <source>
        <strain evidence="1">SID7499</strain>
    </source>
</reference>
<protein>
    <submittedName>
        <fullName evidence="1">Uncharacterized protein</fullName>
    </submittedName>
</protein>
<proteinExistence type="predicted"/>
<accession>A0A6G3WS66</accession>
<gene>
    <name evidence="1" type="ORF">G3M58_18040</name>
</gene>
<comment type="caution">
    <text evidence="1">The sequence shown here is derived from an EMBL/GenBank/DDBJ whole genome shotgun (WGS) entry which is preliminary data.</text>
</comment>
<dbReference type="EMBL" id="JAAGMN010001751">
    <property type="protein sequence ID" value="NEE08345.1"/>
    <property type="molecule type" value="Genomic_DNA"/>
</dbReference>
<sequence length="59" mass="6260">ESLLHASGAAVPLVHGPVDAATALAYWKAAEATGIRAAPLHLLTRTIDPDMFTRHPWSS</sequence>
<dbReference type="AlphaFoldDB" id="A0A6G3WS66"/>
<organism evidence="1">
    <name type="scientific">Streptomyces sp. SID7499</name>
    <dbReference type="NCBI Taxonomy" id="2706086"/>
    <lineage>
        <taxon>Bacteria</taxon>
        <taxon>Bacillati</taxon>
        <taxon>Actinomycetota</taxon>
        <taxon>Actinomycetes</taxon>
        <taxon>Kitasatosporales</taxon>
        <taxon>Streptomycetaceae</taxon>
        <taxon>Streptomyces</taxon>
    </lineage>
</organism>
<feature type="non-terminal residue" evidence="1">
    <location>
        <position position="1"/>
    </location>
</feature>
<name>A0A6G3WS66_9ACTN</name>